<dbReference type="GO" id="GO:0009535">
    <property type="term" value="C:chloroplast thylakoid membrane"/>
    <property type="evidence" value="ECO:0007669"/>
    <property type="project" value="TreeGrafter"/>
</dbReference>
<keyword evidence="1" id="KW-0132">Cell division</keyword>
<sequence length="100" mass="10900">MEWTLAGASFQKVPETGVSFADVAGADQPNWKLGICLRKPSQKRLFIVFLDELDVVGRQRGAGLGGGAIVLAATKRPDVLDSALLKPVRFDRQLLELIDH</sequence>
<organism evidence="1 2">
    <name type="scientific">Artemisia annua</name>
    <name type="common">Sweet wormwood</name>
    <dbReference type="NCBI Taxonomy" id="35608"/>
    <lineage>
        <taxon>Eukaryota</taxon>
        <taxon>Viridiplantae</taxon>
        <taxon>Streptophyta</taxon>
        <taxon>Embryophyta</taxon>
        <taxon>Tracheophyta</taxon>
        <taxon>Spermatophyta</taxon>
        <taxon>Magnoliopsida</taxon>
        <taxon>eudicotyledons</taxon>
        <taxon>Gunneridae</taxon>
        <taxon>Pentapetalae</taxon>
        <taxon>asterids</taxon>
        <taxon>campanulids</taxon>
        <taxon>Asterales</taxon>
        <taxon>Asteraceae</taxon>
        <taxon>Asteroideae</taxon>
        <taxon>Anthemideae</taxon>
        <taxon>Artemisiinae</taxon>
        <taxon>Artemisia</taxon>
    </lineage>
</organism>
<accession>A0A2U1KU22</accession>
<dbReference type="PANTHER" id="PTHR23076:SF113">
    <property type="entry name" value="ATP-DEPENDENT ZINC METALLOPROTEASE FTSH 1, CHLOROPLASTIC-RELATED"/>
    <property type="match status" value="1"/>
</dbReference>
<evidence type="ECO:0000313" key="2">
    <source>
        <dbReference type="Proteomes" id="UP000245207"/>
    </source>
</evidence>
<evidence type="ECO:0000313" key="1">
    <source>
        <dbReference type="EMBL" id="PWA40223.1"/>
    </source>
</evidence>
<dbReference type="SUPFAM" id="SSF52540">
    <property type="entry name" value="P-loop containing nucleoside triphosphate hydrolases"/>
    <property type="match status" value="1"/>
</dbReference>
<keyword evidence="1" id="KW-0645">Protease</keyword>
<keyword evidence="2" id="KW-1185">Reference proteome</keyword>
<dbReference type="PANTHER" id="PTHR23076">
    <property type="entry name" value="METALLOPROTEASE M41 FTSH"/>
    <property type="match status" value="1"/>
</dbReference>
<name>A0A2U1KU22_ARTAN</name>
<dbReference type="GO" id="GO:0004176">
    <property type="term" value="F:ATP-dependent peptidase activity"/>
    <property type="evidence" value="ECO:0007669"/>
    <property type="project" value="TreeGrafter"/>
</dbReference>
<dbReference type="EMBL" id="PKPP01013962">
    <property type="protein sequence ID" value="PWA40223.1"/>
    <property type="molecule type" value="Genomic_DNA"/>
</dbReference>
<dbReference type="AlphaFoldDB" id="A0A2U1KU22"/>
<dbReference type="STRING" id="35608.A0A2U1KU22"/>
<dbReference type="Proteomes" id="UP000245207">
    <property type="component" value="Unassembled WGS sequence"/>
</dbReference>
<dbReference type="Gene3D" id="3.40.50.300">
    <property type="entry name" value="P-loop containing nucleotide triphosphate hydrolases"/>
    <property type="match status" value="1"/>
</dbReference>
<gene>
    <name evidence="1" type="ORF">CTI12_AA564800</name>
</gene>
<comment type="caution">
    <text evidence="1">The sequence shown here is derived from an EMBL/GenBank/DDBJ whole genome shotgun (WGS) entry which is preliminary data.</text>
</comment>
<keyword evidence="1" id="KW-0131">Cell cycle</keyword>
<keyword evidence="1" id="KW-0378">Hydrolase</keyword>
<proteinExistence type="predicted"/>
<reference evidence="1 2" key="1">
    <citation type="journal article" date="2018" name="Mol. Plant">
        <title>The genome of Artemisia annua provides insight into the evolution of Asteraceae family and artemisinin biosynthesis.</title>
        <authorList>
            <person name="Shen Q."/>
            <person name="Zhang L."/>
            <person name="Liao Z."/>
            <person name="Wang S."/>
            <person name="Yan T."/>
            <person name="Shi P."/>
            <person name="Liu M."/>
            <person name="Fu X."/>
            <person name="Pan Q."/>
            <person name="Wang Y."/>
            <person name="Lv Z."/>
            <person name="Lu X."/>
            <person name="Zhang F."/>
            <person name="Jiang W."/>
            <person name="Ma Y."/>
            <person name="Chen M."/>
            <person name="Hao X."/>
            <person name="Li L."/>
            <person name="Tang Y."/>
            <person name="Lv G."/>
            <person name="Zhou Y."/>
            <person name="Sun X."/>
            <person name="Brodelius P.E."/>
            <person name="Rose J.K.C."/>
            <person name="Tang K."/>
        </authorList>
    </citation>
    <scope>NUCLEOTIDE SEQUENCE [LARGE SCALE GENOMIC DNA]</scope>
    <source>
        <strain evidence="2">cv. Huhao1</strain>
        <tissue evidence="1">Leaf</tissue>
    </source>
</reference>
<protein>
    <submittedName>
        <fullName evidence="1">Cell division protease FtsH</fullName>
    </submittedName>
</protein>
<dbReference type="GO" id="GO:0006508">
    <property type="term" value="P:proteolysis"/>
    <property type="evidence" value="ECO:0007669"/>
    <property type="project" value="UniProtKB-KW"/>
</dbReference>
<dbReference type="InterPro" id="IPR027417">
    <property type="entry name" value="P-loop_NTPase"/>
</dbReference>
<dbReference type="GO" id="GO:0051301">
    <property type="term" value="P:cell division"/>
    <property type="evidence" value="ECO:0007669"/>
    <property type="project" value="UniProtKB-KW"/>
</dbReference>